<proteinExistence type="inferred from homology"/>
<evidence type="ECO:0000259" key="10">
    <source>
        <dbReference type="Pfam" id="PF17946"/>
    </source>
</evidence>
<dbReference type="HAMAP" id="MF_01486">
    <property type="entry name" value="RecC"/>
    <property type="match status" value="1"/>
</dbReference>
<dbReference type="Pfam" id="PF04257">
    <property type="entry name" value="Exonuc_V_gamma"/>
    <property type="match status" value="1"/>
</dbReference>
<dbReference type="PIRSF" id="PIRSF000980">
    <property type="entry name" value="RecC"/>
    <property type="match status" value="1"/>
</dbReference>
<dbReference type="EMBL" id="LAZR01001105">
    <property type="protein sequence ID" value="KKN50601.1"/>
    <property type="molecule type" value="Genomic_DNA"/>
</dbReference>
<dbReference type="GO" id="GO:0008854">
    <property type="term" value="F:exodeoxyribonuclease V activity"/>
    <property type="evidence" value="ECO:0007669"/>
    <property type="project" value="InterPro"/>
</dbReference>
<evidence type="ECO:0000256" key="7">
    <source>
        <dbReference type="ARBA" id="ARBA00022840"/>
    </source>
</evidence>
<name>A0A0F9TNC0_9ZZZZ</name>
<keyword evidence="4" id="KW-0378">Hydrolase</keyword>
<dbReference type="InterPro" id="IPR013986">
    <property type="entry name" value="DExx_box_DNA_helicase_dom_sf"/>
</dbReference>
<dbReference type="GO" id="GO:0006310">
    <property type="term" value="P:DNA recombination"/>
    <property type="evidence" value="ECO:0007669"/>
    <property type="project" value="TreeGrafter"/>
</dbReference>
<dbReference type="AlphaFoldDB" id="A0A0F9TNC0"/>
<evidence type="ECO:0000256" key="4">
    <source>
        <dbReference type="ARBA" id="ARBA00022801"/>
    </source>
</evidence>
<dbReference type="InterPro" id="IPR027417">
    <property type="entry name" value="P-loop_NTPase"/>
</dbReference>
<sequence>MLKIVYSNNIAQLASHLAQLQQSSPLPPLEAETVIVQSNELTRWLSLFLAQRHGIVSHIDFPYLSAYLWALFRRVLPSVPKQSPFSTDAMAWRIFELLPACRQQTQFAIINAYLGEQDDPLKRYALSHRIADSFDQYLMYRPDWIQAWEQGETPHWQAALWQLLTATEDGSVAMHRANLLNQLHDYLTTTETRPKGLPERLAIFGISAMPPVYLTLFELMARHCDITLYFLSPSEGYWGDLVDKKTQAKRVAQRDLFDESDEEDEDDYFNTGHPLLASLGKQGQEFFEQLQSCQHESFDAFIEPERDHVLGMLQHDIFALNNPDFEDEETAIPRDDKSIMVHACHSTMREIEVLHDQLLALFEHDPDLSPTDIVVMTPDIEVYAPWIDAVFANTSNNQRIPYGIADCGVRYQSPILNAFVSLLSLPQSRFDVETVLTLLECQAIQHRFSLDDEQLSLIREWLAETHTRWALSAEHKADFDLPETKNNTWRAGLDRLLLAYAMPMTEAGKPIRLFEQQLAFDGITGDKAATLAQLCAFMDSLDNLRQQLTQDRTAENWQKQLNSVLENLFLPSYETNEEAELNLIRQTLAKLVESTQLAEFEQTMSLALVKDWINGHLDTSQTISRFMGHGVTFCGMVPMRSIPFKVVCLIGMNDDSYPRRQPTQGFDLLSHDFRVGDRSRRDDDRYLFLEALMSCQSYLYLSYVGRSIRDNATIPPSVLVSDLRDVLNQTYTDERGEELWPQLLTQHPLQAFNQRYYDGQNEQLFSFAQAQCPINDSNEIPENKTWFEHALPQADDSWRQVSLSQLINFFRHPARYLLRERLGMRLEMTDDQLDIREPFELDGLQAWSLRQQLLSAKLNPDAATNMLDLVQASGVLPQGIMGEKIFDSQVEKVDEFADKLLPLYPTDLLPAIPFELQLNDFVLSGQLGESSQLHYGGLFHYRMAKTKGHDLLTMWINHLVLNAVQPTNIGRQSTLITENNDYQFSPVENAHAILQQLIELYWQGIHQPLPLFSNTSYAFAKTTLNNTKASPEAAALSAWLGGQYSSAEADDVYYQQLYKESPLNEAFLTLALAIYEPIHAHLVEGEL</sequence>
<evidence type="ECO:0000256" key="1">
    <source>
        <dbReference type="ARBA" id="ARBA00022722"/>
    </source>
</evidence>
<keyword evidence="5" id="KW-0347">Helicase</keyword>
<dbReference type="GO" id="GO:0006281">
    <property type="term" value="P:DNA repair"/>
    <property type="evidence" value="ECO:0007669"/>
    <property type="project" value="UniProtKB-KW"/>
</dbReference>
<dbReference type="PANTHER" id="PTHR30591">
    <property type="entry name" value="RECBCD ENZYME SUBUNIT RECC"/>
    <property type="match status" value="1"/>
</dbReference>
<evidence type="ECO:0000256" key="9">
    <source>
        <dbReference type="ARBA" id="ARBA00023204"/>
    </source>
</evidence>
<keyword evidence="3" id="KW-0227">DNA damage</keyword>
<gene>
    <name evidence="11" type="ORF">LCGC14_0631230</name>
</gene>
<accession>A0A0F9TNC0</accession>
<evidence type="ECO:0000256" key="2">
    <source>
        <dbReference type="ARBA" id="ARBA00022741"/>
    </source>
</evidence>
<keyword evidence="7" id="KW-0067">ATP-binding</keyword>
<dbReference type="GO" id="GO:0004386">
    <property type="term" value="F:helicase activity"/>
    <property type="evidence" value="ECO:0007669"/>
    <property type="project" value="UniProtKB-KW"/>
</dbReference>
<dbReference type="Gene3D" id="1.10.10.990">
    <property type="match status" value="1"/>
</dbReference>
<dbReference type="InterPro" id="IPR041500">
    <property type="entry name" value="RecC_C"/>
</dbReference>
<dbReference type="InterPro" id="IPR011335">
    <property type="entry name" value="Restrct_endonuc-II-like"/>
</dbReference>
<reference evidence="11" key="1">
    <citation type="journal article" date="2015" name="Nature">
        <title>Complex archaea that bridge the gap between prokaryotes and eukaryotes.</title>
        <authorList>
            <person name="Spang A."/>
            <person name="Saw J.H."/>
            <person name="Jorgensen S.L."/>
            <person name="Zaremba-Niedzwiedzka K."/>
            <person name="Martijn J."/>
            <person name="Lind A.E."/>
            <person name="van Eijk R."/>
            <person name="Schleper C."/>
            <person name="Guy L."/>
            <person name="Ettema T.J."/>
        </authorList>
    </citation>
    <scope>NUCLEOTIDE SEQUENCE</scope>
</reference>
<dbReference type="InterPro" id="IPR006697">
    <property type="entry name" value="RecC"/>
</dbReference>
<dbReference type="SUPFAM" id="SSF52540">
    <property type="entry name" value="P-loop containing nucleoside triphosphate hydrolases"/>
    <property type="match status" value="2"/>
</dbReference>
<keyword evidence="9" id="KW-0234">DNA repair</keyword>
<keyword evidence="8" id="KW-0238">DNA-binding</keyword>
<dbReference type="GO" id="GO:0009338">
    <property type="term" value="C:exodeoxyribonuclease V complex"/>
    <property type="evidence" value="ECO:0007669"/>
    <property type="project" value="InterPro"/>
</dbReference>
<dbReference type="PANTHER" id="PTHR30591:SF1">
    <property type="entry name" value="RECBCD ENZYME SUBUNIT RECC"/>
    <property type="match status" value="1"/>
</dbReference>
<protein>
    <recommendedName>
        <fullName evidence="10">RecC C-terminal domain-containing protein</fullName>
    </recommendedName>
</protein>
<evidence type="ECO:0000256" key="6">
    <source>
        <dbReference type="ARBA" id="ARBA00022839"/>
    </source>
</evidence>
<dbReference type="SUPFAM" id="SSF52980">
    <property type="entry name" value="Restriction endonuclease-like"/>
    <property type="match status" value="1"/>
</dbReference>
<dbReference type="CDD" id="cd22353">
    <property type="entry name" value="RecC_C-like"/>
    <property type="match status" value="1"/>
</dbReference>
<dbReference type="GO" id="GO:0003677">
    <property type="term" value="F:DNA binding"/>
    <property type="evidence" value="ECO:0007669"/>
    <property type="project" value="UniProtKB-KW"/>
</dbReference>
<dbReference type="GO" id="GO:0005524">
    <property type="term" value="F:ATP binding"/>
    <property type="evidence" value="ECO:0007669"/>
    <property type="project" value="UniProtKB-KW"/>
</dbReference>
<evidence type="ECO:0000256" key="3">
    <source>
        <dbReference type="ARBA" id="ARBA00022763"/>
    </source>
</evidence>
<dbReference type="NCBIfam" id="TIGR01450">
    <property type="entry name" value="recC"/>
    <property type="match status" value="1"/>
</dbReference>
<dbReference type="Gene3D" id="1.10.10.160">
    <property type="match status" value="1"/>
</dbReference>
<evidence type="ECO:0000313" key="11">
    <source>
        <dbReference type="EMBL" id="KKN50601.1"/>
    </source>
</evidence>
<keyword evidence="1" id="KW-0540">Nuclease</keyword>
<comment type="caution">
    <text evidence="11">The sequence shown here is derived from an EMBL/GenBank/DDBJ whole genome shotgun (WGS) entry which is preliminary data.</text>
</comment>
<dbReference type="Gene3D" id="3.40.50.10930">
    <property type="match status" value="1"/>
</dbReference>
<organism evidence="11">
    <name type="scientific">marine sediment metagenome</name>
    <dbReference type="NCBI Taxonomy" id="412755"/>
    <lineage>
        <taxon>unclassified sequences</taxon>
        <taxon>metagenomes</taxon>
        <taxon>ecological metagenomes</taxon>
    </lineage>
</organism>
<dbReference type="Pfam" id="PF17946">
    <property type="entry name" value="RecC_C"/>
    <property type="match status" value="1"/>
</dbReference>
<evidence type="ECO:0000256" key="8">
    <source>
        <dbReference type="ARBA" id="ARBA00023125"/>
    </source>
</evidence>
<keyword evidence="2" id="KW-0547">Nucleotide-binding</keyword>
<feature type="domain" description="RecC C-terminal" evidence="10">
    <location>
        <begin position="798"/>
        <end position="1022"/>
    </location>
</feature>
<keyword evidence="6" id="KW-0269">Exonuclease</keyword>
<dbReference type="Gene3D" id="3.40.50.300">
    <property type="entry name" value="P-loop containing nucleotide triphosphate hydrolases"/>
    <property type="match status" value="2"/>
</dbReference>
<evidence type="ECO:0000256" key="5">
    <source>
        <dbReference type="ARBA" id="ARBA00022806"/>
    </source>
</evidence>